<sequence length="87" mass="9968">MKPTGGCKKRKNLENGEPLDSFTSPWSSKTEKSLLRKCKRPLKADVADVHVWSSTATDSRIRYSTMIQYSLYTRALVHPYSIYVELT</sequence>
<gene>
    <name evidence="2" type="ORF">EVAR_32286_1</name>
</gene>
<accession>A0A4C1WCZ1</accession>
<keyword evidence="3" id="KW-1185">Reference proteome</keyword>
<dbReference type="EMBL" id="BGZK01000534">
    <property type="protein sequence ID" value="GBP48951.1"/>
    <property type="molecule type" value="Genomic_DNA"/>
</dbReference>
<dbReference type="AlphaFoldDB" id="A0A4C1WCZ1"/>
<evidence type="ECO:0000256" key="1">
    <source>
        <dbReference type="SAM" id="MobiDB-lite"/>
    </source>
</evidence>
<evidence type="ECO:0000313" key="2">
    <source>
        <dbReference type="EMBL" id="GBP48951.1"/>
    </source>
</evidence>
<dbReference type="Proteomes" id="UP000299102">
    <property type="component" value="Unassembled WGS sequence"/>
</dbReference>
<comment type="caution">
    <text evidence="2">The sequence shown here is derived from an EMBL/GenBank/DDBJ whole genome shotgun (WGS) entry which is preliminary data.</text>
</comment>
<evidence type="ECO:0000313" key="3">
    <source>
        <dbReference type="Proteomes" id="UP000299102"/>
    </source>
</evidence>
<feature type="region of interest" description="Disordered" evidence="1">
    <location>
        <begin position="1"/>
        <end position="27"/>
    </location>
</feature>
<organism evidence="2 3">
    <name type="scientific">Eumeta variegata</name>
    <name type="common">Bagworm moth</name>
    <name type="synonym">Eumeta japonica</name>
    <dbReference type="NCBI Taxonomy" id="151549"/>
    <lineage>
        <taxon>Eukaryota</taxon>
        <taxon>Metazoa</taxon>
        <taxon>Ecdysozoa</taxon>
        <taxon>Arthropoda</taxon>
        <taxon>Hexapoda</taxon>
        <taxon>Insecta</taxon>
        <taxon>Pterygota</taxon>
        <taxon>Neoptera</taxon>
        <taxon>Endopterygota</taxon>
        <taxon>Lepidoptera</taxon>
        <taxon>Glossata</taxon>
        <taxon>Ditrysia</taxon>
        <taxon>Tineoidea</taxon>
        <taxon>Psychidae</taxon>
        <taxon>Oiketicinae</taxon>
        <taxon>Eumeta</taxon>
    </lineage>
</organism>
<protein>
    <submittedName>
        <fullName evidence="2">Uncharacterized protein</fullName>
    </submittedName>
</protein>
<proteinExistence type="predicted"/>
<name>A0A4C1WCZ1_EUMVA</name>
<reference evidence="2 3" key="1">
    <citation type="journal article" date="2019" name="Commun. Biol.">
        <title>The bagworm genome reveals a unique fibroin gene that provides high tensile strength.</title>
        <authorList>
            <person name="Kono N."/>
            <person name="Nakamura H."/>
            <person name="Ohtoshi R."/>
            <person name="Tomita M."/>
            <person name="Numata K."/>
            <person name="Arakawa K."/>
        </authorList>
    </citation>
    <scope>NUCLEOTIDE SEQUENCE [LARGE SCALE GENOMIC DNA]</scope>
</reference>